<evidence type="ECO:0000313" key="1">
    <source>
        <dbReference type="EMBL" id="EKM74392.1"/>
    </source>
</evidence>
<dbReference type="Proteomes" id="UP000008493">
    <property type="component" value="Unassembled WGS sequence"/>
</dbReference>
<name>K5WUZ4_AGABU</name>
<dbReference type="HOGENOM" id="CLU_2573345_0_0_1"/>
<dbReference type="RefSeq" id="XP_007334969.1">
    <property type="nucleotide sequence ID" value="XM_007334907.1"/>
</dbReference>
<sequence>MEPSLFTTSNGLKMRMLELPVPLLANKSRPSPSMKLLAGRNPEASAIVISGFAWQATSDGKIILKPVDTADSNQSFNINSA</sequence>
<accession>K5WUZ4</accession>
<protein>
    <submittedName>
        <fullName evidence="1">Uncharacterized protein</fullName>
    </submittedName>
</protein>
<gene>
    <name evidence="1" type="ORF">AGABI1DRAFT_133317</name>
</gene>
<reference evidence="2" key="1">
    <citation type="journal article" date="2012" name="Proc. Natl. Acad. Sci. U.S.A.">
        <title>Genome sequence of the button mushroom Agaricus bisporus reveals mechanisms governing adaptation to a humic-rich ecological niche.</title>
        <authorList>
            <person name="Morin E."/>
            <person name="Kohler A."/>
            <person name="Baker A.R."/>
            <person name="Foulongne-Oriol M."/>
            <person name="Lombard V."/>
            <person name="Nagy L.G."/>
            <person name="Ohm R.A."/>
            <person name="Patyshakuliyeva A."/>
            <person name="Brun A."/>
            <person name="Aerts A.L."/>
            <person name="Bailey A.M."/>
            <person name="Billette C."/>
            <person name="Coutinho P.M."/>
            <person name="Deakin G."/>
            <person name="Doddapaneni H."/>
            <person name="Floudas D."/>
            <person name="Grimwood J."/>
            <person name="Hilden K."/>
            <person name="Kuees U."/>
            <person name="LaButti K.M."/>
            <person name="Lapidus A."/>
            <person name="Lindquist E.A."/>
            <person name="Lucas S.M."/>
            <person name="Murat C."/>
            <person name="Riley R.W."/>
            <person name="Salamov A.A."/>
            <person name="Schmutz J."/>
            <person name="Subramanian V."/>
            <person name="Woesten H.A.B."/>
            <person name="Xu J."/>
            <person name="Eastwood D.C."/>
            <person name="Foster G.D."/>
            <person name="Sonnenberg A.S."/>
            <person name="Cullen D."/>
            <person name="de Vries R.P."/>
            <person name="Lundell T."/>
            <person name="Hibbett D.S."/>
            <person name="Henrissat B."/>
            <person name="Burton K.S."/>
            <person name="Kerrigan R.W."/>
            <person name="Challen M.P."/>
            <person name="Grigoriev I.V."/>
            <person name="Martin F."/>
        </authorList>
    </citation>
    <scope>NUCLEOTIDE SEQUENCE [LARGE SCALE GENOMIC DNA]</scope>
    <source>
        <strain evidence="2">JB137-S8 / ATCC MYA-4627 / FGSC 10392</strain>
    </source>
</reference>
<dbReference type="GeneID" id="18827909"/>
<keyword evidence="2" id="KW-1185">Reference proteome</keyword>
<dbReference type="InParanoid" id="K5WUZ4"/>
<proteinExistence type="predicted"/>
<organism evidence="1 2">
    <name type="scientific">Agaricus bisporus var. burnettii (strain JB137-S8 / ATCC MYA-4627 / FGSC 10392)</name>
    <name type="common">White button mushroom</name>
    <dbReference type="NCBI Taxonomy" id="597362"/>
    <lineage>
        <taxon>Eukaryota</taxon>
        <taxon>Fungi</taxon>
        <taxon>Dikarya</taxon>
        <taxon>Basidiomycota</taxon>
        <taxon>Agaricomycotina</taxon>
        <taxon>Agaricomycetes</taxon>
        <taxon>Agaricomycetidae</taxon>
        <taxon>Agaricales</taxon>
        <taxon>Agaricineae</taxon>
        <taxon>Agaricaceae</taxon>
        <taxon>Agaricus</taxon>
    </lineage>
</organism>
<evidence type="ECO:0000313" key="2">
    <source>
        <dbReference type="Proteomes" id="UP000008493"/>
    </source>
</evidence>
<dbReference type="AlphaFoldDB" id="K5WUZ4"/>
<dbReference type="EMBL" id="JH971477">
    <property type="protein sequence ID" value="EKM74392.1"/>
    <property type="molecule type" value="Genomic_DNA"/>
</dbReference>
<dbReference type="KEGG" id="abp:AGABI1DRAFT133317"/>